<dbReference type="EMBL" id="HBKP01003787">
    <property type="protein sequence ID" value="CAE2204689.1"/>
    <property type="molecule type" value="Transcribed_RNA"/>
</dbReference>
<keyword evidence="3" id="KW-0347">Helicase</keyword>
<evidence type="ECO:0000256" key="4">
    <source>
        <dbReference type="ARBA" id="ARBA00022840"/>
    </source>
</evidence>
<evidence type="ECO:0000313" key="6">
    <source>
        <dbReference type="EMBL" id="CAE2204689.1"/>
    </source>
</evidence>
<keyword evidence="1" id="KW-0547">Nucleotide-binding</keyword>
<dbReference type="PANTHER" id="PTHR43788:SF8">
    <property type="entry name" value="DNA-BINDING PROTEIN SMUBP-2"/>
    <property type="match status" value="1"/>
</dbReference>
<dbReference type="GO" id="GO:0043139">
    <property type="term" value="F:5'-3' DNA helicase activity"/>
    <property type="evidence" value="ECO:0007669"/>
    <property type="project" value="TreeGrafter"/>
</dbReference>
<dbReference type="GO" id="GO:0005524">
    <property type="term" value="F:ATP binding"/>
    <property type="evidence" value="ECO:0007669"/>
    <property type="project" value="UniProtKB-KW"/>
</dbReference>
<keyword evidence="4" id="KW-0067">ATP-binding</keyword>
<keyword evidence="2" id="KW-0378">Hydrolase</keyword>
<evidence type="ECO:0000256" key="1">
    <source>
        <dbReference type="ARBA" id="ARBA00022741"/>
    </source>
</evidence>
<dbReference type="CDD" id="cd18808">
    <property type="entry name" value="SF1_C_Upf1"/>
    <property type="match status" value="1"/>
</dbReference>
<sequence length="264" mass="30539">MKAEELSNTVMLHENNRMNQSLNDFTQRLYNNNYKASYPSKTLSLVKPDDLPDPLPSLSKDILYPALYNQESSMCTIEIQMDRPEDTQDGTWFSLSHEFQLRFECQFIERLIDGFLLLCKEKPSVFVVVPHRSQRSSIKQLLENEKYQNLNIKADTVDRMQGQEADIVIVSYLFFDALQVATESEFLFDRRRLNVSISRAEKFCLFIGSESVFDPPVEVLGSPSCSDAYQHLMYFVECCKTQKSFFNLKVNANRATDNNSQNSE</sequence>
<dbReference type="Gene3D" id="3.40.50.300">
    <property type="entry name" value="P-loop containing nucleotide triphosphate hydrolases"/>
    <property type="match status" value="1"/>
</dbReference>
<evidence type="ECO:0000256" key="3">
    <source>
        <dbReference type="ARBA" id="ARBA00022806"/>
    </source>
</evidence>
<dbReference type="PANTHER" id="PTHR43788">
    <property type="entry name" value="DNA2/NAM7 HELICASE FAMILY MEMBER"/>
    <property type="match status" value="1"/>
</dbReference>
<name>A0A7S4HNP5_9EUKA</name>
<dbReference type="InterPro" id="IPR050534">
    <property type="entry name" value="Coronavir_polyprotein_1ab"/>
</dbReference>
<dbReference type="InterPro" id="IPR041679">
    <property type="entry name" value="DNA2/NAM7-like_C"/>
</dbReference>
<proteinExistence type="predicted"/>
<evidence type="ECO:0000259" key="5">
    <source>
        <dbReference type="Pfam" id="PF13087"/>
    </source>
</evidence>
<reference evidence="6" key="1">
    <citation type="submission" date="2021-01" db="EMBL/GenBank/DDBJ databases">
        <authorList>
            <person name="Corre E."/>
            <person name="Pelletier E."/>
            <person name="Niang G."/>
            <person name="Scheremetjew M."/>
            <person name="Finn R."/>
            <person name="Kale V."/>
            <person name="Holt S."/>
            <person name="Cochrane G."/>
            <person name="Meng A."/>
            <person name="Brown T."/>
            <person name="Cohen L."/>
        </authorList>
    </citation>
    <scope>NUCLEOTIDE SEQUENCE</scope>
    <source>
        <strain evidence="6">DIVA3 518/3/11/1/6</strain>
    </source>
</reference>
<dbReference type="AlphaFoldDB" id="A0A7S4HNP5"/>
<gene>
    <name evidence="6" type="ORF">VSP0166_LOCUS2744</name>
</gene>
<evidence type="ECO:0000256" key="2">
    <source>
        <dbReference type="ARBA" id="ARBA00022801"/>
    </source>
</evidence>
<dbReference type="Pfam" id="PF13087">
    <property type="entry name" value="AAA_12"/>
    <property type="match status" value="1"/>
</dbReference>
<organism evidence="6">
    <name type="scientific">Vannella robusta</name>
    <dbReference type="NCBI Taxonomy" id="1487602"/>
    <lineage>
        <taxon>Eukaryota</taxon>
        <taxon>Amoebozoa</taxon>
        <taxon>Discosea</taxon>
        <taxon>Flabellinia</taxon>
        <taxon>Vannellidae</taxon>
        <taxon>Vannella</taxon>
    </lineage>
</organism>
<dbReference type="GO" id="GO:0016787">
    <property type="term" value="F:hydrolase activity"/>
    <property type="evidence" value="ECO:0007669"/>
    <property type="project" value="UniProtKB-KW"/>
</dbReference>
<dbReference type="InterPro" id="IPR027417">
    <property type="entry name" value="P-loop_NTPase"/>
</dbReference>
<dbReference type="InterPro" id="IPR047187">
    <property type="entry name" value="SF1_C_Upf1"/>
</dbReference>
<protein>
    <recommendedName>
        <fullName evidence="5">DNA2/NAM7 helicase-like C-terminal domain-containing protein</fullName>
    </recommendedName>
</protein>
<accession>A0A7S4HNP5</accession>
<feature type="domain" description="DNA2/NAM7 helicase-like C-terminal" evidence="5">
    <location>
        <begin position="7"/>
        <end position="210"/>
    </location>
</feature>
<dbReference type="SUPFAM" id="SSF52540">
    <property type="entry name" value="P-loop containing nucleoside triphosphate hydrolases"/>
    <property type="match status" value="1"/>
</dbReference>